<comment type="similarity">
    <text evidence="1">Belongs to the syntaxin family.</text>
</comment>
<dbReference type="InterPro" id="IPR000727">
    <property type="entry name" value="T_SNARE_dom"/>
</dbReference>
<comment type="caution">
    <text evidence="6">The sequence shown here is derived from an EMBL/GenBank/DDBJ whole genome shotgun (WGS) entry which is preliminary data.</text>
</comment>
<dbReference type="GO" id="GO:0031201">
    <property type="term" value="C:SNARE complex"/>
    <property type="evidence" value="ECO:0007669"/>
    <property type="project" value="TreeGrafter"/>
</dbReference>
<reference evidence="6" key="1">
    <citation type="journal article" date="2024" name="Gigascience">
        <title>Chromosome-level genome of the poultry shaft louse Menopon gallinae provides insight into the host-switching and adaptive evolution of parasitic lice.</title>
        <authorList>
            <person name="Xu Y."/>
            <person name="Ma L."/>
            <person name="Liu S."/>
            <person name="Liang Y."/>
            <person name="Liu Q."/>
            <person name="He Z."/>
            <person name="Tian L."/>
            <person name="Duan Y."/>
            <person name="Cai W."/>
            <person name="Li H."/>
            <person name="Song F."/>
        </authorList>
    </citation>
    <scope>NUCLEOTIDE SEQUENCE</scope>
    <source>
        <strain evidence="6">Cailab_2023a</strain>
    </source>
</reference>
<gene>
    <name evidence="6" type="ORF">PYX00_010595</name>
</gene>
<dbReference type="Gene3D" id="1.20.5.110">
    <property type="match status" value="1"/>
</dbReference>
<proteinExistence type="inferred from homology"/>
<protein>
    <recommendedName>
        <fullName evidence="5">t-SNARE coiled-coil homology domain-containing protein</fullName>
    </recommendedName>
</protein>
<dbReference type="GO" id="GO:0006906">
    <property type="term" value="P:vesicle fusion"/>
    <property type="evidence" value="ECO:0007669"/>
    <property type="project" value="TreeGrafter"/>
</dbReference>
<dbReference type="GO" id="GO:0006836">
    <property type="term" value="P:neurotransmitter transport"/>
    <property type="evidence" value="ECO:0007669"/>
    <property type="project" value="UniProtKB-KW"/>
</dbReference>
<keyword evidence="2" id="KW-0532">Neurotransmitter transport</keyword>
<dbReference type="PANTHER" id="PTHR19957">
    <property type="entry name" value="SYNTAXIN"/>
    <property type="match status" value="1"/>
</dbReference>
<keyword evidence="4" id="KW-0812">Transmembrane</keyword>
<evidence type="ECO:0000256" key="2">
    <source>
        <dbReference type="ARBA" id="ARBA00022775"/>
    </source>
</evidence>
<dbReference type="AlphaFoldDB" id="A0AAW2HFX7"/>
<accession>A0AAW2HFX7</accession>
<dbReference type="InterPro" id="IPR010989">
    <property type="entry name" value="SNARE"/>
</dbReference>
<sequence>MALNSKNYASYGATAVDPEVIVQPSDSREIREICENITANIENINTHIRNFTAVSEQIGTPNDSPALRDQILVKIMSSNQLVKSSQKGVSKLNSLSRGANKQEKLQIQRLTGLLKDIAERNFQTQQTVLDKIRNNVLMSPDRMESSGDQASLLQADQMQIQRNLEFEQGLLLERQQRIRQIENQIFDANELMKELSALISDQGEKVDSIEREIENVNENIQLGRNELSRAAEYAARARKRKLILLSILAIVLIVLIGIIIWSST</sequence>
<dbReference type="GO" id="GO:0005484">
    <property type="term" value="F:SNAP receptor activity"/>
    <property type="evidence" value="ECO:0007669"/>
    <property type="project" value="TreeGrafter"/>
</dbReference>
<dbReference type="Gene3D" id="1.20.58.70">
    <property type="match status" value="1"/>
</dbReference>
<feature type="transmembrane region" description="Helical" evidence="4">
    <location>
        <begin position="242"/>
        <end position="261"/>
    </location>
</feature>
<evidence type="ECO:0000256" key="1">
    <source>
        <dbReference type="ARBA" id="ARBA00009063"/>
    </source>
</evidence>
<dbReference type="PANTHER" id="PTHR19957:SF38">
    <property type="entry name" value="LD27581P"/>
    <property type="match status" value="1"/>
</dbReference>
<dbReference type="Pfam" id="PF14523">
    <property type="entry name" value="Syntaxin_2"/>
    <property type="match status" value="1"/>
</dbReference>
<dbReference type="InterPro" id="IPR006011">
    <property type="entry name" value="Syntaxin_N"/>
</dbReference>
<feature type="coiled-coil region" evidence="3">
    <location>
        <begin position="178"/>
        <end position="226"/>
    </location>
</feature>
<keyword evidence="2" id="KW-0813">Transport</keyword>
<keyword evidence="4" id="KW-0472">Membrane</keyword>
<evidence type="ECO:0000256" key="4">
    <source>
        <dbReference type="SAM" id="Phobius"/>
    </source>
</evidence>
<dbReference type="GO" id="GO:0006886">
    <property type="term" value="P:intracellular protein transport"/>
    <property type="evidence" value="ECO:0007669"/>
    <property type="project" value="TreeGrafter"/>
</dbReference>
<dbReference type="PROSITE" id="PS50192">
    <property type="entry name" value="T_SNARE"/>
    <property type="match status" value="1"/>
</dbReference>
<evidence type="ECO:0000313" key="6">
    <source>
        <dbReference type="EMBL" id="KAL0268778.1"/>
    </source>
</evidence>
<keyword evidence="3" id="KW-0175">Coiled coil</keyword>
<dbReference type="SUPFAM" id="SSF47661">
    <property type="entry name" value="t-snare proteins"/>
    <property type="match status" value="1"/>
</dbReference>
<name>A0AAW2HFX7_9NEOP</name>
<dbReference type="GO" id="GO:0048278">
    <property type="term" value="P:vesicle docking"/>
    <property type="evidence" value="ECO:0007669"/>
    <property type="project" value="TreeGrafter"/>
</dbReference>
<keyword evidence="4" id="KW-1133">Transmembrane helix</keyword>
<dbReference type="EMBL" id="JARGDH010000005">
    <property type="protein sequence ID" value="KAL0268778.1"/>
    <property type="molecule type" value="Genomic_DNA"/>
</dbReference>
<dbReference type="SMART" id="SM00397">
    <property type="entry name" value="t_SNARE"/>
    <property type="match status" value="1"/>
</dbReference>
<feature type="domain" description="T-SNARE coiled-coil homology" evidence="5">
    <location>
        <begin position="168"/>
        <end position="230"/>
    </location>
</feature>
<evidence type="ECO:0000256" key="3">
    <source>
        <dbReference type="SAM" id="Coils"/>
    </source>
</evidence>
<dbReference type="GO" id="GO:0012505">
    <property type="term" value="C:endomembrane system"/>
    <property type="evidence" value="ECO:0007669"/>
    <property type="project" value="TreeGrafter"/>
</dbReference>
<dbReference type="InterPro" id="IPR045242">
    <property type="entry name" value="Syntaxin"/>
</dbReference>
<dbReference type="Pfam" id="PF05739">
    <property type="entry name" value="SNARE"/>
    <property type="match status" value="1"/>
</dbReference>
<evidence type="ECO:0000259" key="5">
    <source>
        <dbReference type="PROSITE" id="PS50192"/>
    </source>
</evidence>
<dbReference type="GO" id="GO:0000149">
    <property type="term" value="F:SNARE binding"/>
    <property type="evidence" value="ECO:0007669"/>
    <property type="project" value="TreeGrafter"/>
</dbReference>
<organism evidence="6">
    <name type="scientific">Menopon gallinae</name>
    <name type="common">poultry shaft louse</name>
    <dbReference type="NCBI Taxonomy" id="328185"/>
    <lineage>
        <taxon>Eukaryota</taxon>
        <taxon>Metazoa</taxon>
        <taxon>Ecdysozoa</taxon>
        <taxon>Arthropoda</taxon>
        <taxon>Hexapoda</taxon>
        <taxon>Insecta</taxon>
        <taxon>Pterygota</taxon>
        <taxon>Neoptera</taxon>
        <taxon>Paraneoptera</taxon>
        <taxon>Psocodea</taxon>
        <taxon>Troctomorpha</taxon>
        <taxon>Phthiraptera</taxon>
        <taxon>Amblycera</taxon>
        <taxon>Menoponidae</taxon>
        <taxon>Menopon</taxon>
    </lineage>
</organism>